<keyword evidence="2 10" id="KW-0547">Nucleotide-binding</keyword>
<dbReference type="Pfam" id="PF13361">
    <property type="entry name" value="UvrD_C"/>
    <property type="match status" value="1"/>
</dbReference>
<evidence type="ECO:0000313" key="13">
    <source>
        <dbReference type="EMBL" id="KTR04602.1"/>
    </source>
</evidence>
<dbReference type="InterPro" id="IPR000212">
    <property type="entry name" value="DNA_helicase_UvrD/REP"/>
</dbReference>
<dbReference type="EMBL" id="LDQC01000062">
    <property type="protein sequence ID" value="KTR04602.1"/>
    <property type="molecule type" value="Genomic_DNA"/>
</dbReference>
<evidence type="ECO:0000256" key="11">
    <source>
        <dbReference type="SAM" id="MobiDB-lite"/>
    </source>
</evidence>
<evidence type="ECO:0000256" key="5">
    <source>
        <dbReference type="ARBA" id="ARBA00022840"/>
    </source>
</evidence>
<dbReference type="InterPro" id="IPR027417">
    <property type="entry name" value="P-loop_NTPase"/>
</dbReference>
<dbReference type="Proteomes" id="UP000078252">
    <property type="component" value="Unassembled WGS sequence"/>
</dbReference>
<protein>
    <recommendedName>
        <fullName evidence="8">DNA 3'-5' helicase</fullName>
        <ecNumber evidence="8">5.6.2.4</ecNumber>
    </recommendedName>
</protein>
<evidence type="ECO:0000256" key="10">
    <source>
        <dbReference type="PROSITE-ProRule" id="PRU00560"/>
    </source>
</evidence>
<dbReference type="Gene3D" id="3.40.50.300">
    <property type="entry name" value="P-loop containing nucleotide triphosphate hydrolases"/>
    <property type="match status" value="2"/>
</dbReference>
<evidence type="ECO:0000256" key="3">
    <source>
        <dbReference type="ARBA" id="ARBA00022801"/>
    </source>
</evidence>
<evidence type="ECO:0000256" key="7">
    <source>
        <dbReference type="ARBA" id="ARBA00034617"/>
    </source>
</evidence>
<evidence type="ECO:0000256" key="9">
    <source>
        <dbReference type="ARBA" id="ARBA00048988"/>
    </source>
</evidence>
<dbReference type="InterPro" id="IPR014017">
    <property type="entry name" value="DNA_helicase_UvrD-like_C"/>
</dbReference>
<keyword evidence="4 10" id="KW-0347">Helicase</keyword>
<comment type="catalytic activity">
    <reaction evidence="9">
        <text>ATP + H2O = ADP + phosphate + H(+)</text>
        <dbReference type="Rhea" id="RHEA:13065"/>
        <dbReference type="ChEBI" id="CHEBI:15377"/>
        <dbReference type="ChEBI" id="CHEBI:15378"/>
        <dbReference type="ChEBI" id="CHEBI:30616"/>
        <dbReference type="ChEBI" id="CHEBI:43474"/>
        <dbReference type="ChEBI" id="CHEBI:456216"/>
        <dbReference type="EC" id="5.6.2.4"/>
    </reaction>
</comment>
<dbReference type="STRING" id="33881.NS184_11575"/>
<sequence>MAGTSAGAEARRLRGRADEHRRQADEDEQQAGRYEIAERTEAETARVLAPLAGIGYHLLADRRWPGSMHAQVDMIVVGSAGVFIVDTKAWREVSVHGDRIHRGQEDVTADVARLADLVYGAEAALAEIGLPPGEVHAVVALADQRRMHARVASVDVIGVHDLRGHITKRNARLSPVRVDQVLAAVMAHFPVIDGAQSPEQQLTVPEPVLPRQDLSQPALIDDAELAEQLLDGVLEAPIEEWMAFLDPSQAKLVRRNFNGPARIRGAAGTGKTVVGIHRAAYLARASTGRVLFATYIGTLPKVLASLFERHAPELVDRVDFVGVHQFATRLLKQRGIRFHVDEREARLAFDDAWNAIGASSPLRASRFTRRYWEDEITHVIKGRGLTRFEQYADLARVGRKHGLPVEVRQAVWDLHAAYDRGLRKRGLTDWEDVVLLARDALRERPLAGYDAVIVDEAQDLSCAMVSLLHSLVGDRPDGLTLIGDGQQTIYPGGYTLGEVGISLAGRGVVLDVNHRNTAEILDFAKQMVAADSFTDIEGLNGAGDAVSAVTRNGPAPVVHRAAGRADHDGAMLARLTEVLRLVGTSHGDVGILTATNQQAHDVMTVLRAAGMPCVSLKDYGGKPADAVKVGTVKRAKGLEFKQVLLAHVRRRLLADAPASMSEADRERRELERRELYVGMTRARDGLWVGAYR</sequence>
<gene>
    <name evidence="13" type="ORF">NS184_11575</name>
</gene>
<proteinExistence type="inferred from homology"/>
<dbReference type="AlphaFoldDB" id="A0A175RP18"/>
<dbReference type="EC" id="5.6.2.4" evidence="8"/>
<evidence type="ECO:0000313" key="14">
    <source>
        <dbReference type="Proteomes" id="UP000078252"/>
    </source>
</evidence>
<dbReference type="PANTHER" id="PTHR11070">
    <property type="entry name" value="UVRD / RECB / PCRA DNA HELICASE FAMILY MEMBER"/>
    <property type="match status" value="1"/>
</dbReference>
<comment type="catalytic activity">
    <reaction evidence="7">
        <text>Couples ATP hydrolysis with the unwinding of duplex DNA by translocating in the 3'-5' direction.</text>
        <dbReference type="EC" id="5.6.2.4"/>
    </reaction>
</comment>
<evidence type="ECO:0000256" key="1">
    <source>
        <dbReference type="ARBA" id="ARBA00009922"/>
    </source>
</evidence>
<dbReference type="Pfam" id="PF08378">
    <property type="entry name" value="NERD"/>
    <property type="match status" value="1"/>
</dbReference>
<name>A0A175RP18_9MICO</name>
<dbReference type="InterPro" id="IPR013986">
    <property type="entry name" value="DExx_box_DNA_helicase_dom_sf"/>
</dbReference>
<feature type="domain" description="UvrD-like helicase ATP-binding" evidence="12">
    <location>
        <begin position="244"/>
        <end position="517"/>
    </location>
</feature>
<accession>A0A175RP18</accession>
<dbReference type="SUPFAM" id="SSF52540">
    <property type="entry name" value="P-loop containing nucleoside triphosphate hydrolases"/>
    <property type="match status" value="1"/>
</dbReference>
<dbReference type="Gene3D" id="1.10.10.160">
    <property type="match status" value="1"/>
</dbReference>
<dbReference type="PANTHER" id="PTHR11070:SF45">
    <property type="entry name" value="DNA 3'-5' HELICASE"/>
    <property type="match status" value="1"/>
</dbReference>
<feature type="binding site" evidence="10">
    <location>
        <begin position="265"/>
        <end position="272"/>
    </location>
    <ligand>
        <name>ATP</name>
        <dbReference type="ChEBI" id="CHEBI:30616"/>
    </ligand>
</feature>
<dbReference type="GO" id="GO:0043138">
    <property type="term" value="F:3'-5' DNA helicase activity"/>
    <property type="evidence" value="ECO:0007669"/>
    <property type="project" value="UniProtKB-EC"/>
</dbReference>
<evidence type="ECO:0000256" key="8">
    <source>
        <dbReference type="ARBA" id="ARBA00034808"/>
    </source>
</evidence>
<reference evidence="13 14" key="1">
    <citation type="journal article" date="2016" name="Front. Microbiol.">
        <title>Genomic Resource of Rice Seed Associated Bacteria.</title>
        <authorList>
            <person name="Midha S."/>
            <person name="Bansal K."/>
            <person name="Sharma S."/>
            <person name="Kumar N."/>
            <person name="Patil P.P."/>
            <person name="Chaudhry V."/>
            <person name="Patil P.B."/>
        </authorList>
    </citation>
    <scope>NUCLEOTIDE SEQUENCE [LARGE SCALE GENOMIC DNA]</scope>
    <source>
        <strain evidence="13 14">NS184</strain>
    </source>
</reference>
<dbReference type="GO" id="GO:0005524">
    <property type="term" value="F:ATP binding"/>
    <property type="evidence" value="ECO:0007669"/>
    <property type="project" value="UniProtKB-UniRule"/>
</dbReference>
<comment type="similarity">
    <text evidence="1">Belongs to the helicase family. UvrD subfamily.</text>
</comment>
<keyword evidence="3 10" id="KW-0378">Hydrolase</keyword>
<dbReference type="GO" id="GO:0003677">
    <property type="term" value="F:DNA binding"/>
    <property type="evidence" value="ECO:0007669"/>
    <property type="project" value="InterPro"/>
</dbReference>
<organism evidence="13 14">
    <name type="scientific">Curtobacterium luteum</name>
    <dbReference type="NCBI Taxonomy" id="33881"/>
    <lineage>
        <taxon>Bacteria</taxon>
        <taxon>Bacillati</taxon>
        <taxon>Actinomycetota</taxon>
        <taxon>Actinomycetes</taxon>
        <taxon>Micrococcales</taxon>
        <taxon>Microbacteriaceae</taxon>
        <taxon>Curtobacterium</taxon>
    </lineage>
</organism>
<comment type="caution">
    <text evidence="13">The sequence shown here is derived from an EMBL/GenBank/DDBJ whole genome shotgun (WGS) entry which is preliminary data.</text>
</comment>
<feature type="compositionally biased region" description="Basic and acidic residues" evidence="11">
    <location>
        <begin position="9"/>
        <end position="24"/>
    </location>
</feature>
<dbReference type="InterPro" id="IPR014016">
    <property type="entry name" value="UvrD-like_ATP-bd"/>
</dbReference>
<dbReference type="PATRIC" id="fig|33881.3.peg.2711"/>
<evidence type="ECO:0000256" key="4">
    <source>
        <dbReference type="ARBA" id="ARBA00022806"/>
    </source>
</evidence>
<keyword evidence="5 10" id="KW-0067">ATP-binding</keyword>
<feature type="region of interest" description="Disordered" evidence="11">
    <location>
        <begin position="1"/>
        <end position="34"/>
    </location>
</feature>
<dbReference type="PROSITE" id="PS51198">
    <property type="entry name" value="UVRD_HELICASE_ATP_BIND"/>
    <property type="match status" value="1"/>
</dbReference>
<dbReference type="GO" id="GO:0000725">
    <property type="term" value="P:recombinational repair"/>
    <property type="evidence" value="ECO:0007669"/>
    <property type="project" value="TreeGrafter"/>
</dbReference>
<evidence type="ECO:0000259" key="12">
    <source>
        <dbReference type="PROSITE" id="PS51198"/>
    </source>
</evidence>
<dbReference type="GO" id="GO:0016887">
    <property type="term" value="F:ATP hydrolysis activity"/>
    <property type="evidence" value="ECO:0007669"/>
    <property type="project" value="RHEA"/>
</dbReference>
<keyword evidence="6" id="KW-0413">Isomerase</keyword>
<dbReference type="Pfam" id="PF00580">
    <property type="entry name" value="UvrD-helicase"/>
    <property type="match status" value="1"/>
</dbReference>
<dbReference type="InterPro" id="IPR011528">
    <property type="entry name" value="NERD"/>
</dbReference>
<dbReference type="GO" id="GO:0005829">
    <property type="term" value="C:cytosol"/>
    <property type="evidence" value="ECO:0007669"/>
    <property type="project" value="TreeGrafter"/>
</dbReference>
<evidence type="ECO:0000256" key="6">
    <source>
        <dbReference type="ARBA" id="ARBA00023235"/>
    </source>
</evidence>
<evidence type="ECO:0000256" key="2">
    <source>
        <dbReference type="ARBA" id="ARBA00022741"/>
    </source>
</evidence>